<evidence type="ECO:0000313" key="3">
    <source>
        <dbReference type="Proteomes" id="UP001642409"/>
    </source>
</evidence>
<keyword evidence="3" id="KW-1185">Reference proteome</keyword>
<dbReference type="EMBL" id="CAXDID020000051">
    <property type="protein sequence ID" value="CAL6005605.1"/>
    <property type="molecule type" value="Genomic_DNA"/>
</dbReference>
<feature type="compositionally biased region" description="Polar residues" evidence="1">
    <location>
        <begin position="180"/>
        <end position="201"/>
    </location>
</feature>
<accession>A0ABP1I0X7</accession>
<gene>
    <name evidence="2" type="ORF">HINF_LOCUS19531</name>
</gene>
<proteinExistence type="predicted"/>
<comment type="caution">
    <text evidence="2">The sequence shown here is derived from an EMBL/GenBank/DDBJ whole genome shotgun (WGS) entry which is preliminary data.</text>
</comment>
<feature type="compositionally biased region" description="Basic and acidic residues" evidence="1">
    <location>
        <begin position="212"/>
        <end position="222"/>
    </location>
</feature>
<name>A0ABP1I0X7_9EUKA</name>
<feature type="compositionally biased region" description="Polar residues" evidence="1">
    <location>
        <begin position="137"/>
        <end position="162"/>
    </location>
</feature>
<feature type="region of interest" description="Disordered" evidence="1">
    <location>
        <begin position="180"/>
        <end position="222"/>
    </location>
</feature>
<organism evidence="2 3">
    <name type="scientific">Hexamita inflata</name>
    <dbReference type="NCBI Taxonomy" id="28002"/>
    <lineage>
        <taxon>Eukaryota</taxon>
        <taxon>Metamonada</taxon>
        <taxon>Diplomonadida</taxon>
        <taxon>Hexamitidae</taxon>
        <taxon>Hexamitinae</taxon>
        <taxon>Hexamita</taxon>
    </lineage>
</organism>
<reference evidence="2 3" key="1">
    <citation type="submission" date="2024-07" db="EMBL/GenBank/DDBJ databases">
        <authorList>
            <person name="Akdeniz Z."/>
        </authorList>
    </citation>
    <scope>NUCLEOTIDE SEQUENCE [LARGE SCALE GENOMIC DNA]</scope>
</reference>
<evidence type="ECO:0000256" key="1">
    <source>
        <dbReference type="SAM" id="MobiDB-lite"/>
    </source>
</evidence>
<protein>
    <submittedName>
        <fullName evidence="2">Hypothetical_protein</fullName>
    </submittedName>
</protein>
<sequence>MSNNEPLEHFTESAGQALRLMNDSGDFKAWQKEIYITITGLSEQQARFFWKEMSSIMNKDMEKIMTFYQTVFKPALFRPAMNVRIMQQDINLEDMEKPLFGGINSYYEEYVEKNFPLGLPPAKVQQTQKVDRIQDVQQTQKTKVERSSQLQIQTNSKQSEQQPIPEKIRKSVSQPANLTTQAKPQNVTQVATQHQSPSIPQRSKIVVQAEESNSKRSEADASNKHDLFTTALKRVLGKRLNEDFTHFQPKQLCQTIENLKQVSGLWVEVGKEFGDVSNSKACEYYSKQYSRILHEGKLTKEDKELIKQRTRELVVEGIGGLRIANKINEQNFGGRDIFVYDIFGTVTAELQKLKKTE</sequence>
<evidence type="ECO:0000313" key="2">
    <source>
        <dbReference type="EMBL" id="CAL6005605.1"/>
    </source>
</evidence>
<feature type="region of interest" description="Disordered" evidence="1">
    <location>
        <begin position="137"/>
        <end position="167"/>
    </location>
</feature>
<dbReference type="Proteomes" id="UP001642409">
    <property type="component" value="Unassembled WGS sequence"/>
</dbReference>